<dbReference type="PIRSF" id="PIRSF009265">
    <property type="entry name" value="GTP_cyclohydro_3"/>
    <property type="match status" value="1"/>
</dbReference>
<dbReference type="KEGG" id="mten:GWK48_04940"/>
<dbReference type="Proteomes" id="UP000509301">
    <property type="component" value="Chromosome"/>
</dbReference>
<reference evidence="5 6" key="1">
    <citation type="submission" date="2020-02" db="EMBL/GenBank/DDBJ databases">
        <title>Comparative genome analysis reveals the metabolism and evolution of the thermophilic archaeal genus Metallosphaera.</title>
        <authorList>
            <person name="Jiang C."/>
        </authorList>
    </citation>
    <scope>NUCLEOTIDE SEQUENCE [LARGE SCALE GENOMIC DNA]</scope>
    <source>
        <strain evidence="5 6">Ric-A</strain>
    </source>
</reference>
<evidence type="ECO:0000256" key="1">
    <source>
        <dbReference type="ARBA" id="ARBA00022801"/>
    </source>
</evidence>
<evidence type="ECO:0000313" key="6">
    <source>
        <dbReference type="Proteomes" id="UP000509301"/>
    </source>
</evidence>
<dbReference type="HAMAP" id="MF_00608">
    <property type="entry name" value="GTP_cyclohydro_3"/>
    <property type="match status" value="1"/>
</dbReference>
<comment type="similarity">
    <text evidence="3 4">Belongs to the archaeal-type GTP cyclohydrolase family.</text>
</comment>
<evidence type="ECO:0000256" key="3">
    <source>
        <dbReference type="HAMAP-Rule" id="MF_00608"/>
    </source>
</evidence>
<evidence type="ECO:0000256" key="2">
    <source>
        <dbReference type="ARBA" id="ARBA00023134"/>
    </source>
</evidence>
<evidence type="ECO:0000313" key="5">
    <source>
        <dbReference type="EMBL" id="QKQ99821.1"/>
    </source>
</evidence>
<organism evidence="5 6">
    <name type="scientific">Metallosphaera tengchongensis</name>
    <dbReference type="NCBI Taxonomy" id="1532350"/>
    <lineage>
        <taxon>Archaea</taxon>
        <taxon>Thermoproteota</taxon>
        <taxon>Thermoprotei</taxon>
        <taxon>Sulfolobales</taxon>
        <taxon>Sulfolobaceae</taxon>
        <taxon>Metallosphaera</taxon>
    </lineage>
</organism>
<dbReference type="InterPro" id="IPR029787">
    <property type="entry name" value="Nucleotide_cyclase"/>
</dbReference>
<dbReference type="EMBL" id="CP049074">
    <property type="protein sequence ID" value="QKQ99821.1"/>
    <property type="molecule type" value="Genomic_DNA"/>
</dbReference>
<name>A0A6N0NSZ3_9CREN</name>
<accession>A0A6N0NSZ3</accession>
<keyword evidence="3" id="KW-0547">Nucleotide-binding</keyword>
<evidence type="ECO:0000256" key="4">
    <source>
        <dbReference type="PIRNR" id="PIRNR009265"/>
    </source>
</evidence>
<protein>
    <recommendedName>
        <fullName evidence="3 4">GTP cyclohydrolase III</fullName>
        <ecNumber evidence="3 4">3.5.4.29</ecNumber>
    </recommendedName>
</protein>
<dbReference type="GO" id="GO:0005525">
    <property type="term" value="F:GTP binding"/>
    <property type="evidence" value="ECO:0007669"/>
    <property type="project" value="UniProtKB-KW"/>
</dbReference>
<dbReference type="InterPro" id="IPR043128">
    <property type="entry name" value="Rev_trsase/Diguanyl_cyclase"/>
</dbReference>
<keyword evidence="2 3" id="KW-0342">GTP-binding</keyword>
<dbReference type="AlphaFoldDB" id="A0A6N0NSZ3"/>
<dbReference type="Pfam" id="PF05165">
    <property type="entry name" value="GCH_III"/>
    <property type="match status" value="1"/>
</dbReference>
<dbReference type="Gene3D" id="3.30.70.1230">
    <property type="entry name" value="Nucleotide cyclase"/>
    <property type="match status" value="1"/>
</dbReference>
<keyword evidence="1 3" id="KW-0378">Hydrolase</keyword>
<keyword evidence="6" id="KW-1185">Reference proteome</keyword>
<dbReference type="OrthoDB" id="25211at2157"/>
<dbReference type="GO" id="GO:0043740">
    <property type="term" value="F:GTP cyclohydrolase IIa activity"/>
    <property type="evidence" value="ECO:0007669"/>
    <property type="project" value="UniProtKB-UniRule"/>
</dbReference>
<proteinExistence type="inferred from homology"/>
<gene>
    <name evidence="3" type="primary">gch3</name>
    <name evidence="5" type="ORF">GWK48_04940</name>
</gene>
<dbReference type="EC" id="3.5.4.29" evidence="3 4"/>
<comment type="catalytic activity">
    <reaction evidence="3 4">
        <text>GTP + 3 H2O = 2-amino-5-formylamino-6-(5-phospho-D-ribosylamino)pyrimidin-4(3H)-one + 2 phosphate + 2 H(+)</text>
        <dbReference type="Rhea" id="RHEA:22468"/>
        <dbReference type="ChEBI" id="CHEBI:15377"/>
        <dbReference type="ChEBI" id="CHEBI:15378"/>
        <dbReference type="ChEBI" id="CHEBI:37565"/>
        <dbReference type="ChEBI" id="CHEBI:43474"/>
        <dbReference type="ChEBI" id="CHEBI:57258"/>
        <dbReference type="EC" id="3.5.4.29"/>
    </reaction>
</comment>
<dbReference type="InterPro" id="IPR007839">
    <property type="entry name" value="GTP_CycHdrlase_3"/>
</dbReference>
<dbReference type="PANTHER" id="PTHR42202:SF1">
    <property type="entry name" value="GTP CYCLOHYDROLASE III"/>
    <property type="match status" value="1"/>
</dbReference>
<comment type="function">
    <text evidence="3 4">Catalyzes the formation of 2-amino-5-formylamino-6-ribofuranosylamino-4(3H)-pyrimidinone ribonucleotide monophosphate and inorganic phosphate from GTP. Also has an independent pyrophosphate phosphohydrolase activity.</text>
</comment>
<dbReference type="PANTHER" id="PTHR42202">
    <property type="entry name" value="GTP CYCLOHYDROLASE III"/>
    <property type="match status" value="1"/>
</dbReference>
<dbReference type="Gene3D" id="3.30.70.270">
    <property type="match status" value="1"/>
</dbReference>
<sequence length="233" mass="26512">MKMLVLELYNYREWTEILGNDREWKIQLSQHSLVSKLLERSSQIGGILLPMRYDLLLIPSDGLRKSSLMNLLRYSSRLSPVAVRACLGYGKNPQKAQEEGYKCVKNLDPGQFRLDSYPDSNVVVAHFDLNGFTDLTFRTNVYDSFVEAQKFYMDILSTTYHLGGVAQYMGGDNIVAFLSEEEIDQVASIVENNPRIKVGIGVGVNARDALRKATKALTEIRKERRGVWKILQE</sequence>